<proteinExistence type="predicted"/>
<dbReference type="Gramene" id="KZN08906">
    <property type="protein sequence ID" value="KZN08906"/>
    <property type="gene ID" value="DCAR_001562"/>
</dbReference>
<protein>
    <submittedName>
        <fullName evidence="1">Uncharacterized protein</fullName>
    </submittedName>
</protein>
<reference evidence="1" key="2">
    <citation type="submission" date="2022-03" db="EMBL/GenBank/DDBJ databases">
        <title>Draft title - Genomic analysis of global carrot germplasm unveils the trajectory of domestication and the origin of high carotenoid orange carrot.</title>
        <authorList>
            <person name="Iorizzo M."/>
            <person name="Ellison S."/>
            <person name="Senalik D."/>
            <person name="Macko-Podgorni A."/>
            <person name="Grzebelus D."/>
            <person name="Bostan H."/>
            <person name="Rolling W."/>
            <person name="Curaba J."/>
            <person name="Simon P."/>
        </authorList>
    </citation>
    <scope>NUCLEOTIDE SEQUENCE</scope>
    <source>
        <tissue evidence="1">Leaf</tissue>
    </source>
</reference>
<accession>A0A162AGU2</accession>
<reference evidence="1" key="1">
    <citation type="journal article" date="2016" name="Nat. Genet.">
        <title>A high-quality carrot genome assembly provides new insights into carotenoid accumulation and asterid genome evolution.</title>
        <authorList>
            <person name="Iorizzo M."/>
            <person name="Ellison S."/>
            <person name="Senalik D."/>
            <person name="Zeng P."/>
            <person name="Satapoomin P."/>
            <person name="Huang J."/>
            <person name="Bowman M."/>
            <person name="Iovene M."/>
            <person name="Sanseverino W."/>
            <person name="Cavagnaro P."/>
            <person name="Yildiz M."/>
            <person name="Macko-Podgorni A."/>
            <person name="Moranska E."/>
            <person name="Grzebelus E."/>
            <person name="Grzebelus D."/>
            <person name="Ashrafi H."/>
            <person name="Zheng Z."/>
            <person name="Cheng S."/>
            <person name="Spooner D."/>
            <person name="Van Deynze A."/>
            <person name="Simon P."/>
        </authorList>
    </citation>
    <scope>NUCLEOTIDE SEQUENCE</scope>
    <source>
        <tissue evidence="1">Leaf</tissue>
    </source>
</reference>
<evidence type="ECO:0000313" key="2">
    <source>
        <dbReference type="Proteomes" id="UP000077755"/>
    </source>
</evidence>
<gene>
    <name evidence="1" type="ORF">DCAR_0101591</name>
</gene>
<dbReference type="EMBL" id="CP093343">
    <property type="protein sequence ID" value="WOG82427.1"/>
    <property type="molecule type" value="Genomic_DNA"/>
</dbReference>
<name>A0A162AGU2_DAUCS</name>
<dbReference type="Proteomes" id="UP000077755">
    <property type="component" value="Chromosome 1"/>
</dbReference>
<keyword evidence="2" id="KW-1185">Reference proteome</keyword>
<sequence length="143" mass="15872">METDNNDAAAPGSGLNRICRGPGINNLLHMEDLKLNNVRLEKFCDAAYVTYPYTNGGTHVSPKTSDYANLGPPNAMCRHCGVIMWHDCLFFNLFIVIQIAWLLIFYIKLCISKIIGGRGIELFKTLVSSCSIAKKIKVEDTST</sequence>
<evidence type="ECO:0000313" key="1">
    <source>
        <dbReference type="EMBL" id="WOG82427.1"/>
    </source>
</evidence>
<organism evidence="1 2">
    <name type="scientific">Daucus carota subsp. sativus</name>
    <name type="common">Carrot</name>
    <dbReference type="NCBI Taxonomy" id="79200"/>
    <lineage>
        <taxon>Eukaryota</taxon>
        <taxon>Viridiplantae</taxon>
        <taxon>Streptophyta</taxon>
        <taxon>Embryophyta</taxon>
        <taxon>Tracheophyta</taxon>
        <taxon>Spermatophyta</taxon>
        <taxon>Magnoliopsida</taxon>
        <taxon>eudicotyledons</taxon>
        <taxon>Gunneridae</taxon>
        <taxon>Pentapetalae</taxon>
        <taxon>asterids</taxon>
        <taxon>campanulids</taxon>
        <taxon>Apiales</taxon>
        <taxon>Apiaceae</taxon>
        <taxon>Apioideae</taxon>
        <taxon>Scandiceae</taxon>
        <taxon>Daucinae</taxon>
        <taxon>Daucus</taxon>
        <taxon>Daucus sect. Daucus</taxon>
    </lineage>
</organism>
<dbReference type="AlphaFoldDB" id="A0A162AGU2"/>